<comment type="caution">
    <text evidence="1">The sequence shown here is derived from an EMBL/GenBank/DDBJ whole genome shotgun (WGS) entry which is preliminary data.</text>
</comment>
<evidence type="ECO:0000313" key="2">
    <source>
        <dbReference type="Proteomes" id="UP001595476"/>
    </source>
</evidence>
<proteinExistence type="predicted"/>
<dbReference type="RefSeq" id="WP_386722052.1">
    <property type="nucleotide sequence ID" value="NZ_JBHRSZ010000006.1"/>
</dbReference>
<gene>
    <name evidence="1" type="primary">pilV</name>
    <name evidence="1" type="ORF">ACFOEK_14170</name>
</gene>
<dbReference type="EMBL" id="JBHRSZ010000006">
    <property type="protein sequence ID" value="MFC3152179.1"/>
    <property type="molecule type" value="Genomic_DNA"/>
</dbReference>
<dbReference type="NCBIfam" id="TIGR02523">
    <property type="entry name" value="type_IV_pilV"/>
    <property type="match status" value="1"/>
</dbReference>
<organism evidence="1 2">
    <name type="scientific">Litoribrevibacter euphylliae</name>
    <dbReference type="NCBI Taxonomy" id="1834034"/>
    <lineage>
        <taxon>Bacteria</taxon>
        <taxon>Pseudomonadati</taxon>
        <taxon>Pseudomonadota</taxon>
        <taxon>Gammaproteobacteria</taxon>
        <taxon>Oceanospirillales</taxon>
        <taxon>Oceanospirillaceae</taxon>
        <taxon>Litoribrevibacter</taxon>
    </lineage>
</organism>
<reference evidence="2" key="1">
    <citation type="journal article" date="2019" name="Int. J. Syst. Evol. Microbiol.">
        <title>The Global Catalogue of Microorganisms (GCM) 10K type strain sequencing project: providing services to taxonomists for standard genome sequencing and annotation.</title>
        <authorList>
            <consortium name="The Broad Institute Genomics Platform"/>
            <consortium name="The Broad Institute Genome Sequencing Center for Infectious Disease"/>
            <person name="Wu L."/>
            <person name="Ma J."/>
        </authorList>
    </citation>
    <scope>NUCLEOTIDE SEQUENCE [LARGE SCALE GENOMIC DNA]</scope>
    <source>
        <strain evidence="2">KCTC 52438</strain>
    </source>
</reference>
<dbReference type="Pfam" id="PF07963">
    <property type="entry name" value="N_methyl"/>
    <property type="match status" value="1"/>
</dbReference>
<dbReference type="InterPro" id="IPR013362">
    <property type="entry name" value="Pilus_4_PilV"/>
</dbReference>
<sequence length="191" mass="20790">MKRIQSGFTMIEVLVAAIILMASLLGMGALQSTTMNKTNSAMNKTQATEAMNYIANALRSQWSTNPSQDTGVDAAYNDFVADFASGSNYQNNFVDDCGSGCSRQQMTDHMLASWERMIGENLPQGKGTIVQQTKNLDVDGDSVSTTYYEITIMWDDRQMAQQASGEMATLGTNCSGNPKVDLACLRAIVRP</sequence>
<keyword evidence="2" id="KW-1185">Reference proteome</keyword>
<name>A0ABV7HE54_9GAMM</name>
<accession>A0ABV7HE54</accession>
<dbReference type="Proteomes" id="UP001595476">
    <property type="component" value="Unassembled WGS sequence"/>
</dbReference>
<dbReference type="InterPro" id="IPR012902">
    <property type="entry name" value="N_methyl_site"/>
</dbReference>
<dbReference type="NCBIfam" id="TIGR02532">
    <property type="entry name" value="IV_pilin_GFxxxE"/>
    <property type="match status" value="1"/>
</dbReference>
<evidence type="ECO:0000313" key="1">
    <source>
        <dbReference type="EMBL" id="MFC3152179.1"/>
    </source>
</evidence>
<protein>
    <submittedName>
        <fullName evidence="1">Type IV pilus modification protein PilV</fullName>
    </submittedName>
</protein>